<evidence type="ECO:0000256" key="4">
    <source>
        <dbReference type="ARBA" id="ARBA00023242"/>
    </source>
</evidence>
<dbReference type="PANTHER" id="PTHR47425">
    <property type="entry name" value="FARB-RELATED"/>
    <property type="match status" value="1"/>
</dbReference>
<evidence type="ECO:0000256" key="1">
    <source>
        <dbReference type="ARBA" id="ARBA00023015"/>
    </source>
</evidence>
<evidence type="ECO:0000313" key="7">
    <source>
        <dbReference type="EMBL" id="KAJ5520493.1"/>
    </source>
</evidence>
<protein>
    <recommendedName>
        <fullName evidence="6">Zn(2)-C6 fungal-type domain-containing protein</fullName>
    </recommendedName>
</protein>
<dbReference type="InterPro" id="IPR052761">
    <property type="entry name" value="Fungal_Detox/Toxin_TFs"/>
</dbReference>
<organism evidence="7 8">
    <name type="scientific">Penicillium fimorum</name>
    <dbReference type="NCBI Taxonomy" id="1882269"/>
    <lineage>
        <taxon>Eukaryota</taxon>
        <taxon>Fungi</taxon>
        <taxon>Dikarya</taxon>
        <taxon>Ascomycota</taxon>
        <taxon>Pezizomycotina</taxon>
        <taxon>Eurotiomycetes</taxon>
        <taxon>Eurotiomycetidae</taxon>
        <taxon>Eurotiales</taxon>
        <taxon>Aspergillaceae</taxon>
        <taxon>Penicillium</taxon>
    </lineage>
</organism>
<dbReference type="AlphaFoldDB" id="A0A9W9Y766"/>
<dbReference type="GO" id="GO:0008270">
    <property type="term" value="F:zinc ion binding"/>
    <property type="evidence" value="ECO:0007669"/>
    <property type="project" value="InterPro"/>
</dbReference>
<proteinExistence type="predicted"/>
<feature type="region of interest" description="Disordered" evidence="5">
    <location>
        <begin position="1"/>
        <end position="27"/>
    </location>
</feature>
<dbReference type="PROSITE" id="PS00463">
    <property type="entry name" value="ZN2_CY6_FUNGAL_1"/>
    <property type="match status" value="1"/>
</dbReference>
<dbReference type="Pfam" id="PF00172">
    <property type="entry name" value="Zn_clus"/>
    <property type="match status" value="1"/>
</dbReference>
<feature type="compositionally biased region" description="Polar residues" evidence="5">
    <location>
        <begin position="125"/>
        <end position="135"/>
    </location>
</feature>
<dbReference type="EMBL" id="JAPWDS010000001">
    <property type="protein sequence ID" value="KAJ5520493.1"/>
    <property type="molecule type" value="Genomic_DNA"/>
</dbReference>
<accession>A0A9W9Y766</accession>
<dbReference type="SUPFAM" id="SSF57701">
    <property type="entry name" value="Zn2/Cys6 DNA-binding domain"/>
    <property type="match status" value="1"/>
</dbReference>
<comment type="caution">
    <text evidence="7">The sequence shown here is derived from an EMBL/GenBank/DDBJ whole genome shotgun (WGS) entry which is preliminary data.</text>
</comment>
<reference evidence="7" key="1">
    <citation type="submission" date="2022-12" db="EMBL/GenBank/DDBJ databases">
        <authorList>
            <person name="Petersen C."/>
        </authorList>
    </citation>
    <scope>NUCLEOTIDE SEQUENCE</scope>
    <source>
        <strain evidence="7">IBT 29495</strain>
    </source>
</reference>
<dbReference type="SMART" id="SM00066">
    <property type="entry name" value="GAL4"/>
    <property type="match status" value="1"/>
</dbReference>
<dbReference type="CDD" id="cd00067">
    <property type="entry name" value="GAL4"/>
    <property type="match status" value="1"/>
</dbReference>
<evidence type="ECO:0000256" key="3">
    <source>
        <dbReference type="ARBA" id="ARBA00023163"/>
    </source>
</evidence>
<feature type="domain" description="Zn(2)-C6 fungal-type" evidence="6">
    <location>
        <begin position="38"/>
        <end position="70"/>
    </location>
</feature>
<feature type="region of interest" description="Disordered" evidence="5">
    <location>
        <begin position="71"/>
        <end position="151"/>
    </location>
</feature>
<dbReference type="InterPro" id="IPR001138">
    <property type="entry name" value="Zn2Cys6_DnaBD"/>
</dbReference>
<feature type="compositionally biased region" description="Polar residues" evidence="5">
    <location>
        <begin position="1"/>
        <end position="24"/>
    </location>
</feature>
<dbReference type="Gene3D" id="4.10.240.10">
    <property type="entry name" value="Zn(2)-C6 fungal-type DNA-binding domain"/>
    <property type="match status" value="1"/>
</dbReference>
<dbReference type="PANTHER" id="PTHR47425:SF2">
    <property type="entry name" value="FARB-RELATED"/>
    <property type="match status" value="1"/>
</dbReference>
<dbReference type="Proteomes" id="UP001149954">
    <property type="component" value="Unassembled WGS sequence"/>
</dbReference>
<evidence type="ECO:0000313" key="8">
    <source>
        <dbReference type="Proteomes" id="UP001149954"/>
    </source>
</evidence>
<dbReference type="PROSITE" id="PS50048">
    <property type="entry name" value="ZN2_CY6_FUNGAL_2"/>
    <property type="match status" value="1"/>
</dbReference>
<keyword evidence="8" id="KW-1185">Reference proteome</keyword>
<dbReference type="InterPro" id="IPR036864">
    <property type="entry name" value="Zn2-C6_fun-type_DNA-bd_sf"/>
</dbReference>
<sequence>MDTEYHSQPTFQDTSSGNEGLQCQQDKKAFRPRRAKWACFACHKRKVRCDALNQGTSCTNCRLDMKECVAPPRRKKKAAPSKYMPNPAKTPLSPAVSQHSTIPDPKCNVQSNNTGVSSRKRKTEPQSLDSSCTNPKRQRPDEGSSHNMNNEVGRWMDMLPPNVLEQLELRSTKHISKPHRETIDGLNAEQFHHKCSEKLLQAVDILTEVIIMHNSLSAHGSSVPIAYPATESCTSEKQSDTERKENVEYSSPICHQVGENPWDAEKTVDESLALTPQSLEYVAGSNFNIWLELNNFDLGGLSSLGTYDAEEAGSWRSCQ</sequence>
<reference evidence="7" key="2">
    <citation type="journal article" date="2023" name="IMA Fungus">
        <title>Comparative genomic study of the Penicillium genus elucidates a diverse pangenome and 15 lateral gene transfer events.</title>
        <authorList>
            <person name="Petersen C."/>
            <person name="Sorensen T."/>
            <person name="Nielsen M.R."/>
            <person name="Sondergaard T.E."/>
            <person name="Sorensen J.L."/>
            <person name="Fitzpatrick D.A."/>
            <person name="Frisvad J.C."/>
            <person name="Nielsen K.L."/>
        </authorList>
    </citation>
    <scope>NUCLEOTIDE SEQUENCE</scope>
    <source>
        <strain evidence="7">IBT 29495</strain>
    </source>
</reference>
<evidence type="ECO:0000256" key="2">
    <source>
        <dbReference type="ARBA" id="ARBA00023125"/>
    </source>
</evidence>
<gene>
    <name evidence="7" type="ORF">N7463_000946</name>
</gene>
<keyword evidence="4" id="KW-0539">Nucleus</keyword>
<feature type="compositionally biased region" description="Polar residues" evidence="5">
    <location>
        <begin position="108"/>
        <end position="117"/>
    </location>
</feature>
<keyword evidence="2" id="KW-0238">DNA-binding</keyword>
<dbReference type="GO" id="GO:0003677">
    <property type="term" value="F:DNA binding"/>
    <property type="evidence" value="ECO:0007669"/>
    <property type="project" value="UniProtKB-KW"/>
</dbReference>
<name>A0A9W9Y766_9EURO</name>
<keyword evidence="1" id="KW-0805">Transcription regulation</keyword>
<keyword evidence="3" id="KW-0804">Transcription</keyword>
<dbReference type="GO" id="GO:0000981">
    <property type="term" value="F:DNA-binding transcription factor activity, RNA polymerase II-specific"/>
    <property type="evidence" value="ECO:0007669"/>
    <property type="project" value="InterPro"/>
</dbReference>
<dbReference type="OrthoDB" id="5121955at2759"/>
<evidence type="ECO:0000256" key="5">
    <source>
        <dbReference type="SAM" id="MobiDB-lite"/>
    </source>
</evidence>
<evidence type="ECO:0000259" key="6">
    <source>
        <dbReference type="PROSITE" id="PS50048"/>
    </source>
</evidence>